<dbReference type="GO" id="GO:0006950">
    <property type="term" value="P:response to stress"/>
    <property type="evidence" value="ECO:0007669"/>
    <property type="project" value="TreeGrafter"/>
</dbReference>
<dbReference type="InterPro" id="IPR026433">
    <property type="entry name" value="MarR_EPS"/>
</dbReference>
<dbReference type="Pfam" id="PF13412">
    <property type="entry name" value="HTH_24"/>
    <property type="match status" value="1"/>
</dbReference>
<dbReference type="PANTHER" id="PTHR33164">
    <property type="entry name" value="TRANSCRIPTIONAL REGULATOR, MARR FAMILY"/>
    <property type="match status" value="1"/>
</dbReference>
<accession>A0A6I4ULY1</accession>
<gene>
    <name evidence="2" type="ORF">GRI59_15235</name>
</gene>
<evidence type="ECO:0000259" key="1">
    <source>
        <dbReference type="SMART" id="SM00347"/>
    </source>
</evidence>
<dbReference type="SUPFAM" id="SSF46785">
    <property type="entry name" value="Winged helix' DNA-binding domain"/>
    <property type="match status" value="1"/>
</dbReference>
<dbReference type="GO" id="GO:0003700">
    <property type="term" value="F:DNA-binding transcription factor activity"/>
    <property type="evidence" value="ECO:0007669"/>
    <property type="project" value="InterPro"/>
</dbReference>
<evidence type="ECO:0000313" key="2">
    <source>
        <dbReference type="EMBL" id="MXP39960.1"/>
    </source>
</evidence>
<dbReference type="AlphaFoldDB" id="A0A6I4ULY1"/>
<feature type="domain" description="HTH marR-type" evidence="1">
    <location>
        <begin position="5"/>
        <end position="104"/>
    </location>
</feature>
<sequence>MSARREHLQEDAQFQVMRLLERDPSLSQRQLADELGLSLGATHYVLRGLIDKGFVKLGRFREAVDKRRYAYVLTPGGLAAKGAITRRFLERRRAEYEALRREIEELGAELRASEPRGPAQDRRAE</sequence>
<protein>
    <submittedName>
        <fullName evidence="2">MarR family EPS-associated transcriptional regulator</fullName>
    </submittedName>
</protein>
<dbReference type="Gene3D" id="1.10.10.10">
    <property type="entry name" value="Winged helix-like DNA-binding domain superfamily/Winged helix DNA-binding domain"/>
    <property type="match status" value="1"/>
</dbReference>
<evidence type="ECO:0000313" key="3">
    <source>
        <dbReference type="Proteomes" id="UP000430021"/>
    </source>
</evidence>
<dbReference type="PANTHER" id="PTHR33164:SF43">
    <property type="entry name" value="HTH-TYPE TRANSCRIPTIONAL REPRESSOR YETL"/>
    <property type="match status" value="1"/>
</dbReference>
<dbReference type="EMBL" id="WTYB01000006">
    <property type="protein sequence ID" value="MXP39960.1"/>
    <property type="molecule type" value="Genomic_DNA"/>
</dbReference>
<dbReference type="NCBIfam" id="TIGR04176">
    <property type="entry name" value="MarR_EPS"/>
    <property type="match status" value="1"/>
</dbReference>
<dbReference type="Proteomes" id="UP000430021">
    <property type="component" value="Unassembled WGS sequence"/>
</dbReference>
<dbReference type="OrthoDB" id="8537236at2"/>
<proteinExistence type="predicted"/>
<dbReference type="SMART" id="SM00347">
    <property type="entry name" value="HTH_MARR"/>
    <property type="match status" value="1"/>
</dbReference>
<dbReference type="RefSeq" id="WP_160762113.1">
    <property type="nucleotide sequence ID" value="NZ_BAAADZ010000003.1"/>
</dbReference>
<organism evidence="2 3">
    <name type="scientific">Erythrobacter ramosus</name>
    <dbReference type="NCBI Taxonomy" id="35811"/>
    <lineage>
        <taxon>Bacteria</taxon>
        <taxon>Pseudomonadati</taxon>
        <taxon>Pseudomonadota</taxon>
        <taxon>Alphaproteobacteria</taxon>
        <taxon>Sphingomonadales</taxon>
        <taxon>Erythrobacteraceae</taxon>
        <taxon>Erythrobacter/Porphyrobacter group</taxon>
        <taxon>Erythrobacter</taxon>
    </lineage>
</organism>
<dbReference type="InterPro" id="IPR036390">
    <property type="entry name" value="WH_DNA-bd_sf"/>
</dbReference>
<dbReference type="InterPro" id="IPR036388">
    <property type="entry name" value="WH-like_DNA-bd_sf"/>
</dbReference>
<comment type="caution">
    <text evidence="2">The sequence shown here is derived from an EMBL/GenBank/DDBJ whole genome shotgun (WGS) entry which is preliminary data.</text>
</comment>
<dbReference type="InterPro" id="IPR039422">
    <property type="entry name" value="MarR/SlyA-like"/>
</dbReference>
<dbReference type="InterPro" id="IPR000835">
    <property type="entry name" value="HTH_MarR-typ"/>
</dbReference>
<reference evidence="2 3" key="1">
    <citation type="submission" date="2019-12" db="EMBL/GenBank/DDBJ databases">
        <title>Genomic-based taxomic classification of the family Erythrobacteraceae.</title>
        <authorList>
            <person name="Xu L."/>
        </authorList>
    </citation>
    <scope>NUCLEOTIDE SEQUENCE [LARGE SCALE GENOMIC DNA]</scope>
    <source>
        <strain evidence="2 3">JCM 10282</strain>
    </source>
</reference>
<name>A0A6I4ULY1_9SPHN</name>